<evidence type="ECO:0000256" key="3">
    <source>
        <dbReference type="ARBA" id="ARBA00022670"/>
    </source>
</evidence>
<dbReference type="InterPro" id="IPR031006">
    <property type="entry name" value="Exosort_XrtN"/>
</dbReference>
<evidence type="ECO:0000256" key="5">
    <source>
        <dbReference type="ARBA" id="ARBA00022801"/>
    </source>
</evidence>
<evidence type="ECO:0000256" key="7">
    <source>
        <dbReference type="ARBA" id="ARBA00023136"/>
    </source>
</evidence>
<evidence type="ECO:0000256" key="4">
    <source>
        <dbReference type="ARBA" id="ARBA00022692"/>
    </source>
</evidence>
<dbReference type="Proteomes" id="UP000036458">
    <property type="component" value="Chromosome"/>
</dbReference>
<evidence type="ECO:0008006" key="11">
    <source>
        <dbReference type="Google" id="ProtNLM"/>
    </source>
</evidence>
<comment type="subcellular location">
    <subcellularLocation>
        <location evidence="1">Cell membrane</location>
        <topology evidence="1">Multi-pass membrane protein</topology>
    </subcellularLocation>
</comment>
<gene>
    <name evidence="9" type="ORF">TH63_10070</name>
</gene>
<sequence>MNRTLPPLKAILQARRLPLVLGLGYALVAFIFLREYLLWDLPWLLGLALVPLVALPAQPPVRSWPLFLGAAALAGLAAYTQITTLYFFAVLLAGWWALHTLGGRNGLYPLLLLLIASPLFSYLADVWSFPLRLQLSQAAAQLLQFIYPQVEAAGNLILVEGKEFSVDPACAGLSMLSFSLLLAVFLMARLARQNSWPWWAQGGLLLLMLGLNLTCNLIRILLLVVFQIGPDHVMHEVVGLLCLVAYAVIPFYFGSGFMARFLQNSPKLEKPAVHPHQSRKWGLHVFLLLLLTVAGLRIMFKEVVPQPAAPLHVAGFKAEVLPDNVHKFTNGQALIYMKPVRGFYSTEHHPLICWEGSGYQFRKVRQGQVANRQVFMGMLVRGKDRLHTAWWMDNGQYQTIAQSDWRWRMFKGEPAFHLVNITAGSEQELQRQIQALLASYTSATVPAKTASW</sequence>
<evidence type="ECO:0000256" key="2">
    <source>
        <dbReference type="ARBA" id="ARBA00022475"/>
    </source>
</evidence>
<reference evidence="9 10" key="1">
    <citation type="submission" date="2015-01" db="EMBL/GenBank/DDBJ databases">
        <title>Rufibacter sp./DG31D/ whole genome sequencing.</title>
        <authorList>
            <person name="Kim M.K."/>
            <person name="Srinivasan S."/>
            <person name="Lee J.-J."/>
        </authorList>
    </citation>
    <scope>NUCLEOTIDE SEQUENCE [LARGE SCALE GENOMIC DNA]</scope>
    <source>
        <strain evidence="9 10">DG31D</strain>
    </source>
</reference>
<accession>A0A0H4VPQ4</accession>
<keyword evidence="5" id="KW-0378">Hydrolase</keyword>
<proteinExistence type="predicted"/>
<feature type="transmembrane region" description="Helical" evidence="8">
    <location>
        <begin position="238"/>
        <end position="261"/>
    </location>
</feature>
<dbReference type="EMBL" id="CP010777">
    <property type="protein sequence ID" value="AKQ45912.1"/>
    <property type="molecule type" value="Genomic_DNA"/>
</dbReference>
<keyword evidence="3" id="KW-0645">Protease</keyword>
<dbReference type="GO" id="GO:0006508">
    <property type="term" value="P:proteolysis"/>
    <property type="evidence" value="ECO:0007669"/>
    <property type="project" value="UniProtKB-KW"/>
</dbReference>
<name>A0A0H4VPQ4_9BACT</name>
<dbReference type="KEGG" id="ruf:TH63_10070"/>
<evidence type="ECO:0000256" key="1">
    <source>
        <dbReference type="ARBA" id="ARBA00004651"/>
    </source>
</evidence>
<feature type="transmembrane region" description="Helical" evidence="8">
    <location>
        <begin position="16"/>
        <end position="34"/>
    </location>
</feature>
<dbReference type="GO" id="GO:0008233">
    <property type="term" value="F:peptidase activity"/>
    <property type="evidence" value="ECO:0007669"/>
    <property type="project" value="UniProtKB-KW"/>
</dbReference>
<evidence type="ECO:0000256" key="8">
    <source>
        <dbReference type="SAM" id="Phobius"/>
    </source>
</evidence>
<evidence type="ECO:0000256" key="6">
    <source>
        <dbReference type="ARBA" id="ARBA00022989"/>
    </source>
</evidence>
<feature type="transmembrane region" description="Helical" evidence="8">
    <location>
        <begin position="281"/>
        <end position="300"/>
    </location>
</feature>
<dbReference type="OrthoDB" id="783041at2"/>
<feature type="transmembrane region" description="Helical" evidence="8">
    <location>
        <begin position="64"/>
        <end position="95"/>
    </location>
</feature>
<dbReference type="NCBIfam" id="TIGR04178">
    <property type="entry name" value="exo_archaeo"/>
    <property type="match status" value="1"/>
</dbReference>
<evidence type="ECO:0000313" key="10">
    <source>
        <dbReference type="Proteomes" id="UP000036458"/>
    </source>
</evidence>
<keyword evidence="2" id="KW-1003">Cell membrane</keyword>
<organism evidence="9 10">
    <name type="scientific">Rufibacter radiotolerans</name>
    <dbReference type="NCBI Taxonomy" id="1379910"/>
    <lineage>
        <taxon>Bacteria</taxon>
        <taxon>Pseudomonadati</taxon>
        <taxon>Bacteroidota</taxon>
        <taxon>Cytophagia</taxon>
        <taxon>Cytophagales</taxon>
        <taxon>Hymenobacteraceae</taxon>
        <taxon>Rufibacter</taxon>
    </lineage>
</organism>
<dbReference type="STRING" id="1379910.TH63_10070"/>
<keyword evidence="10" id="KW-1185">Reference proteome</keyword>
<evidence type="ECO:0000313" key="9">
    <source>
        <dbReference type="EMBL" id="AKQ45912.1"/>
    </source>
</evidence>
<dbReference type="InterPro" id="IPR019127">
    <property type="entry name" value="Exosortase"/>
</dbReference>
<feature type="transmembrane region" description="Helical" evidence="8">
    <location>
        <begin position="203"/>
        <end position="226"/>
    </location>
</feature>
<dbReference type="PATRIC" id="fig|1379910.4.peg.2185"/>
<dbReference type="Pfam" id="PF09721">
    <property type="entry name" value="Exosortase_EpsH"/>
    <property type="match status" value="1"/>
</dbReference>
<keyword evidence="4 8" id="KW-0812">Transmembrane</keyword>
<dbReference type="GO" id="GO:0005886">
    <property type="term" value="C:plasma membrane"/>
    <property type="evidence" value="ECO:0007669"/>
    <property type="project" value="UniProtKB-SubCell"/>
</dbReference>
<dbReference type="InterPro" id="IPR026392">
    <property type="entry name" value="Exo/Archaeosortase_dom"/>
</dbReference>
<protein>
    <recommendedName>
        <fullName evidence="11">Exosortase N</fullName>
    </recommendedName>
</protein>
<dbReference type="AlphaFoldDB" id="A0A0H4VPQ4"/>
<keyword evidence="6 8" id="KW-1133">Transmembrane helix</keyword>
<feature type="transmembrane region" description="Helical" evidence="8">
    <location>
        <begin position="171"/>
        <end position="191"/>
    </location>
</feature>
<keyword evidence="7 8" id="KW-0472">Membrane</keyword>
<dbReference type="NCBIfam" id="TIGR04476">
    <property type="entry name" value="exosort_XrtN"/>
    <property type="match status" value="1"/>
</dbReference>
<dbReference type="RefSeq" id="WP_048920839.1">
    <property type="nucleotide sequence ID" value="NZ_CP010777.1"/>
</dbReference>
<feature type="transmembrane region" description="Helical" evidence="8">
    <location>
        <begin position="107"/>
        <end position="124"/>
    </location>
</feature>